<dbReference type="Proteomes" id="UP000827092">
    <property type="component" value="Unassembled WGS sequence"/>
</dbReference>
<dbReference type="InterPro" id="IPR013087">
    <property type="entry name" value="Znf_C2H2_type"/>
</dbReference>
<dbReference type="EMBL" id="JAFNEN010000186">
    <property type="protein sequence ID" value="KAG8190333.1"/>
    <property type="molecule type" value="Genomic_DNA"/>
</dbReference>
<gene>
    <name evidence="3" type="ORF">JTE90_014439</name>
</gene>
<feature type="domain" description="C2H2-type" evidence="2">
    <location>
        <begin position="69"/>
        <end position="96"/>
    </location>
</feature>
<dbReference type="GO" id="GO:0008270">
    <property type="term" value="F:zinc ion binding"/>
    <property type="evidence" value="ECO:0007669"/>
    <property type="project" value="UniProtKB-KW"/>
</dbReference>
<dbReference type="PROSITE" id="PS50157">
    <property type="entry name" value="ZINC_FINGER_C2H2_2"/>
    <property type="match status" value="1"/>
</dbReference>
<dbReference type="PROSITE" id="PS00028">
    <property type="entry name" value="ZINC_FINGER_C2H2_1"/>
    <property type="match status" value="1"/>
</dbReference>
<proteinExistence type="predicted"/>
<keyword evidence="4" id="KW-1185">Reference proteome</keyword>
<protein>
    <recommendedName>
        <fullName evidence="2">C2H2-type domain-containing protein</fullName>
    </recommendedName>
</protein>
<evidence type="ECO:0000256" key="1">
    <source>
        <dbReference type="PROSITE-ProRule" id="PRU00042"/>
    </source>
</evidence>
<organism evidence="3 4">
    <name type="scientific">Oedothorax gibbosus</name>
    <dbReference type="NCBI Taxonomy" id="931172"/>
    <lineage>
        <taxon>Eukaryota</taxon>
        <taxon>Metazoa</taxon>
        <taxon>Ecdysozoa</taxon>
        <taxon>Arthropoda</taxon>
        <taxon>Chelicerata</taxon>
        <taxon>Arachnida</taxon>
        <taxon>Araneae</taxon>
        <taxon>Araneomorphae</taxon>
        <taxon>Entelegynae</taxon>
        <taxon>Araneoidea</taxon>
        <taxon>Linyphiidae</taxon>
        <taxon>Erigoninae</taxon>
        <taxon>Oedothorax</taxon>
    </lineage>
</organism>
<keyword evidence="1" id="KW-0863">Zinc-finger</keyword>
<evidence type="ECO:0000313" key="4">
    <source>
        <dbReference type="Proteomes" id="UP000827092"/>
    </source>
</evidence>
<keyword evidence="1" id="KW-0479">Metal-binding</keyword>
<dbReference type="AlphaFoldDB" id="A0AAV6V2T8"/>
<evidence type="ECO:0000259" key="2">
    <source>
        <dbReference type="PROSITE" id="PS50157"/>
    </source>
</evidence>
<keyword evidence="1" id="KW-0862">Zinc</keyword>
<comment type="caution">
    <text evidence="3">The sequence shown here is derived from an EMBL/GenBank/DDBJ whole genome shotgun (WGS) entry which is preliminary data.</text>
</comment>
<reference evidence="3 4" key="1">
    <citation type="journal article" date="2022" name="Nat. Ecol. Evol.">
        <title>A masculinizing supergene underlies an exaggerated male reproductive morph in a spider.</title>
        <authorList>
            <person name="Hendrickx F."/>
            <person name="De Corte Z."/>
            <person name="Sonet G."/>
            <person name="Van Belleghem S.M."/>
            <person name="Kostlbacher S."/>
            <person name="Vangestel C."/>
        </authorList>
    </citation>
    <scope>NUCLEOTIDE SEQUENCE [LARGE SCALE GENOMIC DNA]</scope>
    <source>
        <strain evidence="3">W744_W776</strain>
    </source>
</reference>
<evidence type="ECO:0000313" key="3">
    <source>
        <dbReference type="EMBL" id="KAG8190333.1"/>
    </source>
</evidence>
<accession>A0AAV6V2T8</accession>
<name>A0AAV6V2T8_9ARAC</name>
<sequence>MIEQSVSALEEMPRAIAVSQCRTILGSTPQPATIVSSQPAPIVPRRAAIVFTNPSIVPSKASTTSNASPICKICGDIFKHERHLRKHKSSHAKIDEDGFPIDDWLEKYLKNTSSISESVYHGNLRDVGVGTALMSYSQRVRCRIFLITNKKISATYIKRHRWY</sequence>